<evidence type="ECO:0000259" key="7">
    <source>
        <dbReference type="PROSITE" id="PS51188"/>
    </source>
</evidence>
<evidence type="ECO:0000256" key="1">
    <source>
        <dbReference type="ARBA" id="ARBA00022723"/>
    </source>
</evidence>
<dbReference type="PANTHER" id="PTHR43096">
    <property type="entry name" value="DNAJ HOMOLOG 1, MITOCHONDRIAL-RELATED"/>
    <property type="match status" value="1"/>
</dbReference>
<dbReference type="InterPro" id="IPR018253">
    <property type="entry name" value="DnaJ_domain_CS"/>
</dbReference>
<dbReference type="EMBL" id="CP126665">
    <property type="protein sequence ID" value="WKA09653.1"/>
    <property type="molecule type" value="Genomic_DNA"/>
</dbReference>
<keyword evidence="2" id="KW-0677">Repeat</keyword>
<dbReference type="SUPFAM" id="SSF49493">
    <property type="entry name" value="HSP40/DnaJ peptide-binding domain"/>
    <property type="match status" value="2"/>
</dbReference>
<dbReference type="SUPFAM" id="SSF54001">
    <property type="entry name" value="Cysteine proteinases"/>
    <property type="match status" value="1"/>
</dbReference>
<dbReference type="InterPro" id="IPR036410">
    <property type="entry name" value="HSP_DnaJ_Cys-rich_dom_sf"/>
</dbReference>
<dbReference type="CDD" id="cd10719">
    <property type="entry name" value="DnaJ_zf"/>
    <property type="match status" value="1"/>
</dbReference>
<dbReference type="InterPro" id="IPR012724">
    <property type="entry name" value="DnaJ"/>
</dbReference>
<dbReference type="Gene3D" id="2.60.260.20">
    <property type="entry name" value="Urease metallochaperone UreE, N-terminal domain"/>
    <property type="match status" value="2"/>
</dbReference>
<dbReference type="Gene3D" id="2.10.230.10">
    <property type="entry name" value="Heat shock protein DnaJ, cysteine-rich domain"/>
    <property type="match status" value="1"/>
</dbReference>
<feature type="zinc finger region" description="CR-type" evidence="5">
    <location>
        <begin position="402"/>
        <end position="476"/>
    </location>
</feature>
<dbReference type="Gene3D" id="3.40.395.10">
    <property type="entry name" value="Adenoviral Proteinase, Chain A"/>
    <property type="match status" value="1"/>
</dbReference>
<keyword evidence="1 5" id="KW-0479">Metal-binding</keyword>
<evidence type="ECO:0000313" key="8">
    <source>
        <dbReference type="EMBL" id="WKA09653.1"/>
    </source>
</evidence>
<dbReference type="InterPro" id="IPR038765">
    <property type="entry name" value="Papain-like_cys_pep_sf"/>
</dbReference>
<feature type="domain" description="CR-type" evidence="7">
    <location>
        <begin position="402"/>
        <end position="476"/>
    </location>
</feature>
<proteinExistence type="inferred from homology"/>
<dbReference type="PROSITE" id="PS00636">
    <property type="entry name" value="DNAJ_1"/>
    <property type="match status" value="1"/>
</dbReference>
<keyword evidence="3 5" id="KW-0863">Zinc-finger</keyword>
<dbReference type="PRINTS" id="PR00625">
    <property type="entry name" value="JDOMAIN"/>
</dbReference>
<dbReference type="CDD" id="cd06257">
    <property type="entry name" value="DnaJ"/>
    <property type="match status" value="1"/>
</dbReference>
<dbReference type="InterPro" id="IPR001623">
    <property type="entry name" value="DnaJ_domain"/>
</dbReference>
<evidence type="ECO:0000256" key="2">
    <source>
        <dbReference type="ARBA" id="ARBA00022737"/>
    </source>
</evidence>
<keyword evidence="4 5" id="KW-0862">Zinc</keyword>
<dbReference type="HAMAP" id="MF_01152">
    <property type="entry name" value="DnaJ"/>
    <property type="match status" value="1"/>
</dbReference>
<dbReference type="SUPFAM" id="SSF46565">
    <property type="entry name" value="Chaperone J-domain"/>
    <property type="match status" value="1"/>
</dbReference>
<dbReference type="Gene3D" id="1.10.287.110">
    <property type="entry name" value="DnaJ domain"/>
    <property type="match status" value="1"/>
</dbReference>
<dbReference type="InterPro" id="IPR002939">
    <property type="entry name" value="DnaJ_C"/>
</dbReference>
<evidence type="ECO:0008006" key="10">
    <source>
        <dbReference type="Google" id="ProtNLM"/>
    </source>
</evidence>
<dbReference type="Pfam" id="PF00226">
    <property type="entry name" value="DnaJ"/>
    <property type="match status" value="1"/>
</dbReference>
<reference evidence="8 9" key="1">
    <citation type="journal article" date="2023" name="Hortic Res">
        <title>The complete reference genome for grapevine (Vitis vinifera L.) genetics and breeding.</title>
        <authorList>
            <person name="Shi X."/>
            <person name="Cao S."/>
            <person name="Wang X."/>
            <person name="Huang S."/>
            <person name="Wang Y."/>
            <person name="Liu Z."/>
            <person name="Liu W."/>
            <person name="Leng X."/>
            <person name="Peng Y."/>
            <person name="Wang N."/>
            <person name="Wang Y."/>
            <person name="Ma Z."/>
            <person name="Xu X."/>
            <person name="Zhang F."/>
            <person name="Xue H."/>
            <person name="Zhong H."/>
            <person name="Wang Y."/>
            <person name="Zhang K."/>
            <person name="Velt A."/>
            <person name="Avia K."/>
            <person name="Holtgrawe D."/>
            <person name="Grimplet J."/>
            <person name="Matus J.T."/>
            <person name="Ware D."/>
            <person name="Wu X."/>
            <person name="Wang H."/>
            <person name="Liu C."/>
            <person name="Fang Y."/>
            <person name="Rustenholz C."/>
            <person name="Cheng Z."/>
            <person name="Xiao H."/>
            <person name="Zhou Y."/>
        </authorList>
    </citation>
    <scope>NUCLEOTIDE SEQUENCE [LARGE SCALE GENOMIC DNA]</scope>
    <source>
        <strain evidence="9">cv. Pinot noir / PN40024</strain>
        <tissue evidence="8">Leaf</tissue>
    </source>
</reference>
<evidence type="ECO:0000256" key="3">
    <source>
        <dbReference type="ARBA" id="ARBA00022771"/>
    </source>
</evidence>
<keyword evidence="9" id="KW-1185">Reference proteome</keyword>
<evidence type="ECO:0000256" key="5">
    <source>
        <dbReference type="PROSITE-ProRule" id="PRU00546"/>
    </source>
</evidence>
<dbReference type="PROSITE" id="PS50076">
    <property type="entry name" value="DNAJ_2"/>
    <property type="match status" value="1"/>
</dbReference>
<sequence>MLQFDDESRTKLFLSPYIADMVIRSNAKYLTHDAIVARFDPYMYAFDGSYQHVTQVYLPVLFKNHWTLYVYDLHNKRIQLLDSRPGRKRSCMTGIQQKLAKVVLMLVADKKQMVAVDLNMYSFVMPDSGLPEAGLGGSGVGDGGGRLGSASWASRERNVKVEMEALKGLLWSFRVLRRVLRALGRIAIWDAIDKLRSSRLRMGRFGWLGLCKRHLQSTSAIDFLPIEHCRVPALIHQRILHGYNVLHGKPSDFATMGIPSATRYIHATGICYSTERNYYEILGVPQNASRDEIKKAFHVLAKKFHPDANKNNPYAKRKFQEIRDAYETLQDSEKRAQYDRECTMSSESVKDAAGDGFRYAYRSHFSDSFRKIFAEIFEHETENFATDIQVELSLSFSEAAKGCTKHLSFDAYIPCDSCYGRGHPVDAKTKVCPICKGIGRVTIPPFTSTCSSCKGLGRIVKEHCTTCRGSGVVEGVKDVEVVIPAGVDSGDTIHVPKVGNAGGRGVEPGNLYIKLKVAKDRTFVRDGADVYVESSISFTQAILGGTVEVPTLSGKMQLKIPKGVQPGQLLVLRGKGLPKHGLLVDHGDQYVRFRINFPTAINERQRAILEEFAKEEIVHDSSTSGEGNWWQQIFERGTGPRFMLEMSLFILVLLLLSKTMG</sequence>
<dbReference type="InterPro" id="IPR001305">
    <property type="entry name" value="HSP_DnaJ_Cys-rich_dom"/>
</dbReference>
<accession>A0ABY9DPI8</accession>
<dbReference type="PANTHER" id="PTHR43096:SF36">
    <property type="entry name" value="CHAPERONE PROTEIN DNAJ 1, MITOCHONDRIAL"/>
    <property type="match status" value="1"/>
</dbReference>
<dbReference type="Pfam" id="PF01556">
    <property type="entry name" value="DnaJ_C"/>
    <property type="match status" value="1"/>
</dbReference>
<dbReference type="SUPFAM" id="SSF57938">
    <property type="entry name" value="DnaJ/Hsp40 cysteine-rich domain"/>
    <property type="match status" value="1"/>
</dbReference>
<dbReference type="Proteomes" id="UP001227230">
    <property type="component" value="Chromosome 18"/>
</dbReference>
<evidence type="ECO:0000313" key="9">
    <source>
        <dbReference type="Proteomes" id="UP001227230"/>
    </source>
</evidence>
<dbReference type="SMART" id="SM00271">
    <property type="entry name" value="DnaJ"/>
    <property type="match status" value="1"/>
</dbReference>
<protein>
    <recommendedName>
        <fullName evidence="10">Chaperone protein dnaJ 1, mitochondrial</fullName>
    </recommendedName>
</protein>
<dbReference type="PROSITE" id="PS51188">
    <property type="entry name" value="ZF_CR"/>
    <property type="match status" value="1"/>
</dbReference>
<organism evidence="8 9">
    <name type="scientific">Vitis vinifera</name>
    <name type="common">Grape</name>
    <dbReference type="NCBI Taxonomy" id="29760"/>
    <lineage>
        <taxon>Eukaryota</taxon>
        <taxon>Viridiplantae</taxon>
        <taxon>Streptophyta</taxon>
        <taxon>Embryophyta</taxon>
        <taxon>Tracheophyta</taxon>
        <taxon>Spermatophyta</taxon>
        <taxon>Magnoliopsida</taxon>
        <taxon>eudicotyledons</taxon>
        <taxon>Gunneridae</taxon>
        <taxon>Pentapetalae</taxon>
        <taxon>rosids</taxon>
        <taxon>Vitales</taxon>
        <taxon>Vitaceae</taxon>
        <taxon>Viteae</taxon>
        <taxon>Vitis</taxon>
    </lineage>
</organism>
<feature type="domain" description="J" evidence="6">
    <location>
        <begin position="277"/>
        <end position="342"/>
    </location>
</feature>
<dbReference type="InterPro" id="IPR008971">
    <property type="entry name" value="HSP40/DnaJ_pept-bd"/>
</dbReference>
<dbReference type="InterPro" id="IPR036869">
    <property type="entry name" value="J_dom_sf"/>
</dbReference>
<evidence type="ECO:0000256" key="4">
    <source>
        <dbReference type="ARBA" id="ARBA00022833"/>
    </source>
</evidence>
<gene>
    <name evidence="8" type="ORF">VitviT2T_027278</name>
</gene>
<dbReference type="CDD" id="cd10747">
    <property type="entry name" value="DnaJ_C"/>
    <property type="match status" value="1"/>
</dbReference>
<evidence type="ECO:0000259" key="6">
    <source>
        <dbReference type="PROSITE" id="PS50076"/>
    </source>
</evidence>
<name>A0ABY9DPI8_VITVI</name>